<dbReference type="Pfam" id="PF00415">
    <property type="entry name" value="RCC1"/>
    <property type="match status" value="1"/>
</dbReference>
<evidence type="ECO:0000313" key="3">
    <source>
        <dbReference type="Proteomes" id="UP000217343"/>
    </source>
</evidence>
<reference evidence="2 3" key="1">
    <citation type="submission" date="2017-06" db="EMBL/GenBank/DDBJ databases">
        <title>Sequencing and comparative analysis of myxobacterial genomes.</title>
        <authorList>
            <person name="Rupp O."/>
            <person name="Goesmann A."/>
            <person name="Sogaard-Andersen L."/>
        </authorList>
    </citation>
    <scope>NUCLEOTIDE SEQUENCE [LARGE SCALE GENOMIC DNA]</scope>
    <source>
        <strain evidence="2 3">DSM 14697</strain>
    </source>
</reference>
<evidence type="ECO:0000313" key="2">
    <source>
        <dbReference type="EMBL" id="ATB49463.1"/>
    </source>
</evidence>
<dbReference type="Gene3D" id="2.130.10.30">
    <property type="entry name" value="Regulator of chromosome condensation 1/beta-lactamase-inhibitor protein II"/>
    <property type="match status" value="1"/>
</dbReference>
<gene>
    <name evidence="2" type="ORF">MYMAC_005108</name>
</gene>
<accession>A0A250K0D9</accession>
<dbReference type="KEGG" id="mmas:MYMAC_005108"/>
<dbReference type="EMBL" id="CP022203">
    <property type="protein sequence ID" value="ATB49463.1"/>
    <property type="molecule type" value="Genomic_DNA"/>
</dbReference>
<dbReference type="Proteomes" id="UP000217343">
    <property type="component" value="Chromosome"/>
</dbReference>
<proteinExistence type="predicted"/>
<dbReference type="AlphaFoldDB" id="A0A250K0D9"/>
<dbReference type="InterPro" id="IPR009091">
    <property type="entry name" value="RCC1/BLIP-II"/>
</dbReference>
<dbReference type="SUPFAM" id="SSF50985">
    <property type="entry name" value="RCC1/BLIP-II"/>
    <property type="match status" value="1"/>
</dbReference>
<keyword evidence="3" id="KW-1185">Reference proteome</keyword>
<feature type="region of interest" description="Disordered" evidence="1">
    <location>
        <begin position="1"/>
        <end position="30"/>
    </location>
</feature>
<evidence type="ECO:0000256" key="1">
    <source>
        <dbReference type="SAM" id="MobiDB-lite"/>
    </source>
</evidence>
<dbReference type="PROSITE" id="PS50012">
    <property type="entry name" value="RCC1_3"/>
    <property type="match status" value="1"/>
</dbReference>
<sequence>MRPDGAVWGWGRNNLGQVGDGTTADRPMPVNVMVQEGT</sequence>
<dbReference type="OrthoDB" id="5526207at2"/>
<organism evidence="2 3">
    <name type="scientific">Corallococcus macrosporus DSM 14697</name>
    <dbReference type="NCBI Taxonomy" id="1189310"/>
    <lineage>
        <taxon>Bacteria</taxon>
        <taxon>Pseudomonadati</taxon>
        <taxon>Myxococcota</taxon>
        <taxon>Myxococcia</taxon>
        <taxon>Myxococcales</taxon>
        <taxon>Cystobacterineae</taxon>
        <taxon>Myxococcaceae</taxon>
        <taxon>Corallococcus</taxon>
    </lineage>
</organism>
<protein>
    <submittedName>
        <fullName evidence="2">RCC1 repeat-containing protein</fullName>
    </submittedName>
</protein>
<name>A0A250K0D9_9BACT</name>
<dbReference type="InterPro" id="IPR000408">
    <property type="entry name" value="Reg_chr_condens"/>
</dbReference>